<feature type="domain" description="Cystatin" evidence="5">
    <location>
        <begin position="776"/>
        <end position="880"/>
    </location>
</feature>
<dbReference type="Pfam" id="PF00031">
    <property type="entry name" value="Cystatin"/>
    <property type="match status" value="1"/>
</dbReference>
<keyword evidence="3" id="KW-0789">Thiol protease inhibitor</keyword>
<evidence type="ECO:0000256" key="2">
    <source>
        <dbReference type="ARBA" id="ARBA00022690"/>
    </source>
</evidence>
<accession>A0AAV2TQG9</accession>
<reference evidence="6" key="1">
    <citation type="submission" date="2024-06" db="EMBL/GenBank/DDBJ databases">
        <authorList>
            <person name="Liu X."/>
            <person name="Lenzi L."/>
            <person name="Haldenby T S."/>
            <person name="Uol C."/>
        </authorList>
    </citation>
    <scope>NUCLEOTIDE SEQUENCE</scope>
</reference>
<gene>
    <name evidence="6" type="ORF">CDAUBV1_LOCUS13354</name>
</gene>
<feature type="domain" description="Cystatin" evidence="5">
    <location>
        <begin position="1120"/>
        <end position="1232"/>
    </location>
</feature>
<evidence type="ECO:0000256" key="3">
    <source>
        <dbReference type="ARBA" id="ARBA00022704"/>
    </source>
</evidence>
<dbReference type="GO" id="GO:0004869">
    <property type="term" value="F:cysteine-type endopeptidase inhibitor activity"/>
    <property type="evidence" value="ECO:0007669"/>
    <property type="project" value="UniProtKB-KW"/>
</dbReference>
<dbReference type="PANTHER" id="PTHR46186:SF2">
    <property type="entry name" value="CYSTATIN"/>
    <property type="match status" value="1"/>
</dbReference>
<dbReference type="SMART" id="SM00043">
    <property type="entry name" value="CY"/>
    <property type="match status" value="4"/>
</dbReference>
<comment type="similarity">
    <text evidence="1">Belongs to the cystatin family.</text>
</comment>
<feature type="region of interest" description="Disordered" evidence="4">
    <location>
        <begin position="880"/>
        <end position="899"/>
    </location>
</feature>
<feature type="domain" description="Cystatin" evidence="5">
    <location>
        <begin position="887"/>
        <end position="997"/>
    </location>
</feature>
<evidence type="ECO:0000256" key="4">
    <source>
        <dbReference type="SAM" id="MobiDB-lite"/>
    </source>
</evidence>
<evidence type="ECO:0000256" key="1">
    <source>
        <dbReference type="ARBA" id="ARBA00009403"/>
    </source>
</evidence>
<dbReference type="InterPro" id="IPR046350">
    <property type="entry name" value="Cystatin_sf"/>
</dbReference>
<name>A0AAV2TQG9_CALDB</name>
<comment type="caution">
    <text evidence="6">The sequence shown here is derived from an EMBL/GenBank/DDBJ whole genome shotgun (WGS) entry which is preliminary data.</text>
</comment>
<sequence length="1233" mass="140822">MCTGKPDSHGQNILIEHCRREEPVMGGVMWRLSGTSQKPDRMNNSNWKTYPVHYHFKLTRRTLSADETMSVITEEVVDLGVKAFNENTNLIHMFKSIATEDAEIQLQPAERITFVLFLEETKCKKNGRFLDDVALMRKECPSSNSTEPMQRCSFTLENKNELGLRTVELGDCHKWPADLYHMVNTMRPMKENEKRGPLFSTLIQEIAEQYNMERGDSLLYEVRSLKNLLVKVKTGEKITADVTLEATNCRMPIFEPCFNAVSPKKVECKVVIWKRPWLKSSHSISFSNCWKLVKTTDKFQATWKEAMEPTQVQIDEIVQQAVQKFNSLRGHDEMSVHRISNTLLQIGRRNFVRLSLCLKGDLAAAAVTCCQVEAVVNGTDKDNFAVSISKCHEKREELLKLAGGQQNVQREATNLINFQAMLSRVVEAHNGRVNDLFYRRLDHFEDVTTQVVTGTKMAFKIFLLKTNCMKNKHTGYIEDESYDKCGPVTKPHLIQCDVEVWQKLWEKSETISFGQCIEGWPNENPITFVQPLNYDVESTDNFNLLVERAVSVFNTQTDHPVICERLAVENVTTKRQDGMKYKFTLYLKPNSMKPKRQNEFPQTALRKFYNFYAIRCQVSVWQTRELLATEHHTIEDCEFIDPPVSTLRSHVDITESRLPNRATRVLKKSAVELFDASTNAKVLHKGVYRGKTENRIAGGNLTTVHIELVPSKCRLQTGGSEQDTEVGTDCTESLPQYSIICEVRSWKNPWRGNREELEITCTNITYDVTQKIQFMPTTGTTAVSPQYIDKVVPKLVHMFNEEVGGNGRYEKQSVTNVKQQFVAGPIITFDLILKPEDASRNALRPPLTGQKRAQDIYQCRATVLMHPWNQTEVLNLEECFPTESPKTGPEEATQKMESREDEKILEDLASKAIALYNSRANDSHVYGKDKILNPTKQVVVGERIQFQLVMKPIACKLGVDKEKCRAESGNIRVTCDVSYFKMAWLHEGGKLSLENCQQYDEGQPMPVVAGLPTKQAGDARFQRHLQSLLKLYQPPVPIIYAIEQVSNLKIKKTDTKNTTFDLTLKPVGCNDSQPLSNDIQCQNWQKQDKVECEAVISEPLSPGGMTWLSLNNCRMLWSPQSERGLTEAEMKTSWLQKAVLDALKLHQSMSKSNYLYKVHRIESGSLKRDEVEQVNFQLVLTETECRKKQDETKLFEGAPTDCPEKRPQVLKECQVLLTRRPNSSHELSLSCET</sequence>
<evidence type="ECO:0000313" key="7">
    <source>
        <dbReference type="Proteomes" id="UP001497525"/>
    </source>
</evidence>
<protein>
    <recommendedName>
        <fullName evidence="5">Cystatin domain-containing protein</fullName>
    </recommendedName>
</protein>
<feature type="domain" description="Cystatin" evidence="5">
    <location>
        <begin position="400"/>
        <end position="515"/>
    </location>
</feature>
<dbReference type="GO" id="GO:0005615">
    <property type="term" value="C:extracellular space"/>
    <property type="evidence" value="ECO:0007669"/>
    <property type="project" value="TreeGrafter"/>
</dbReference>
<dbReference type="CDD" id="cd00042">
    <property type="entry name" value="CY"/>
    <property type="match status" value="3"/>
</dbReference>
<organism evidence="6 7">
    <name type="scientific">Calicophoron daubneyi</name>
    <name type="common">Rumen fluke</name>
    <name type="synonym">Paramphistomum daubneyi</name>
    <dbReference type="NCBI Taxonomy" id="300641"/>
    <lineage>
        <taxon>Eukaryota</taxon>
        <taxon>Metazoa</taxon>
        <taxon>Spiralia</taxon>
        <taxon>Lophotrochozoa</taxon>
        <taxon>Platyhelminthes</taxon>
        <taxon>Trematoda</taxon>
        <taxon>Digenea</taxon>
        <taxon>Plagiorchiida</taxon>
        <taxon>Pronocephalata</taxon>
        <taxon>Paramphistomoidea</taxon>
        <taxon>Paramphistomidae</taxon>
        <taxon>Calicophoron</taxon>
    </lineage>
</organism>
<evidence type="ECO:0000313" key="6">
    <source>
        <dbReference type="EMBL" id="CAL5138524.1"/>
    </source>
</evidence>
<dbReference type="SUPFAM" id="SSF54403">
    <property type="entry name" value="Cystatin/monellin"/>
    <property type="match status" value="6"/>
</dbReference>
<proteinExistence type="inferred from homology"/>
<dbReference type="Proteomes" id="UP001497525">
    <property type="component" value="Unassembled WGS sequence"/>
</dbReference>
<dbReference type="InterPro" id="IPR000010">
    <property type="entry name" value="Cystatin_dom"/>
</dbReference>
<dbReference type="Gene3D" id="3.10.450.10">
    <property type="match status" value="6"/>
</dbReference>
<dbReference type="GO" id="GO:0005737">
    <property type="term" value="C:cytoplasm"/>
    <property type="evidence" value="ECO:0007669"/>
    <property type="project" value="TreeGrafter"/>
</dbReference>
<dbReference type="GO" id="GO:0031982">
    <property type="term" value="C:vesicle"/>
    <property type="evidence" value="ECO:0007669"/>
    <property type="project" value="TreeGrafter"/>
</dbReference>
<dbReference type="AlphaFoldDB" id="A0AAV2TQG9"/>
<dbReference type="EMBL" id="CAXLJL010000501">
    <property type="protein sequence ID" value="CAL5138524.1"/>
    <property type="molecule type" value="Genomic_DNA"/>
</dbReference>
<evidence type="ECO:0000259" key="5">
    <source>
        <dbReference type="SMART" id="SM00043"/>
    </source>
</evidence>
<keyword evidence="2" id="KW-0646">Protease inhibitor</keyword>
<feature type="compositionally biased region" description="Basic and acidic residues" evidence="4">
    <location>
        <begin position="888"/>
        <end position="899"/>
    </location>
</feature>
<dbReference type="PANTHER" id="PTHR46186">
    <property type="entry name" value="CYSTATIN"/>
    <property type="match status" value="1"/>
</dbReference>